<dbReference type="InterPro" id="IPR012312">
    <property type="entry name" value="Hemerythrin-like"/>
</dbReference>
<dbReference type="Gene3D" id="1.20.120.520">
    <property type="entry name" value="nmb1532 protein domain like"/>
    <property type="match status" value="1"/>
</dbReference>
<feature type="domain" description="DUF438" evidence="2">
    <location>
        <begin position="21"/>
        <end position="85"/>
    </location>
</feature>
<dbReference type="Pfam" id="PF04282">
    <property type="entry name" value="DUF438"/>
    <property type="match status" value="1"/>
</dbReference>
<sequence length="412" mass="47148">MTESKDKSKRTQEFERRQAVLKDLILRLHAGEDSAKIKQEFQEHFANVSALEISVMERGLLAQGIEVEEIQRLCNIHASLFAGAVAYDRPVSEETEKPGHPVRVLKEENLAIESALDRIARLLEAYLESKDTSLKEGLLKQLGILWEFDKHYARKEYAFFPIMERYGMTAPPKVMWGVDDEIRAQFKELRKLLEADQLDGVREKFDALKYEMAEMVIKEEEILIPMVSDSFTEADWLEIAVASEKIGYCIVRPEEKWAPKTAAITDVKERAAEHKEDGDVHFETGHLSIKELEKVLDSLPLEITFIDAEEKLKYYNNGPDEKIFMRTKNAIDGQAENCHPAKSVPIMKQLVADLKSGKKDVETLWYEELGKFVVVTYCAVRDDEGTFLGTLEYVQDAKSIRGLEGEKRKISE</sequence>
<dbReference type="STRING" id="140314.SAMN04488076_10228"/>
<dbReference type="PANTHER" id="PTHR39966:SF3">
    <property type="entry name" value="DUF438 DOMAIN-CONTAINING PROTEIN"/>
    <property type="match status" value="1"/>
</dbReference>
<dbReference type="Proteomes" id="UP000242754">
    <property type="component" value="Unassembled WGS sequence"/>
</dbReference>
<feature type="domain" description="Hemerythrin-like" evidence="1">
    <location>
        <begin position="100"/>
        <end position="227"/>
    </location>
</feature>
<dbReference type="PANTHER" id="PTHR39966">
    <property type="entry name" value="BLL2471 PROTEIN-RELATED"/>
    <property type="match status" value="1"/>
</dbReference>
<dbReference type="EMBL" id="FJNE01000001">
    <property type="protein sequence ID" value="CZQ81961.1"/>
    <property type="molecule type" value="Genomic_DNA"/>
</dbReference>
<dbReference type="Pfam" id="PF13596">
    <property type="entry name" value="PAS_10"/>
    <property type="match status" value="1"/>
</dbReference>
<dbReference type="InterPro" id="IPR007380">
    <property type="entry name" value="DUF438"/>
</dbReference>
<protein>
    <recommendedName>
        <fullName evidence="5">Hemerythrin-like domain-containing protein</fullName>
    </recommendedName>
</protein>
<dbReference type="Pfam" id="PF01814">
    <property type="entry name" value="Hemerythrin"/>
    <property type="match status" value="1"/>
</dbReference>
<evidence type="ECO:0000259" key="1">
    <source>
        <dbReference type="Pfam" id="PF01814"/>
    </source>
</evidence>
<evidence type="ECO:0000313" key="4">
    <source>
        <dbReference type="Proteomes" id="UP000242754"/>
    </source>
</evidence>
<dbReference type="GO" id="GO:0005886">
    <property type="term" value="C:plasma membrane"/>
    <property type="evidence" value="ECO:0007669"/>
    <property type="project" value="TreeGrafter"/>
</dbReference>
<organism evidence="3 4">
    <name type="scientific">Trichococcus palustris</name>
    <dbReference type="NCBI Taxonomy" id="140314"/>
    <lineage>
        <taxon>Bacteria</taxon>
        <taxon>Bacillati</taxon>
        <taxon>Bacillota</taxon>
        <taxon>Bacilli</taxon>
        <taxon>Lactobacillales</taxon>
        <taxon>Carnobacteriaceae</taxon>
        <taxon>Trichococcus</taxon>
    </lineage>
</organism>
<gene>
    <name evidence="3" type="ORF">Tpal_263</name>
</gene>
<proteinExistence type="predicted"/>
<accession>A0A143Y793</accession>
<name>A0A143Y793_9LACT</name>
<evidence type="ECO:0000259" key="2">
    <source>
        <dbReference type="Pfam" id="PF04282"/>
    </source>
</evidence>
<dbReference type="RefSeq" id="WP_087030271.1">
    <property type="nucleotide sequence ID" value="NZ_FJNE01000001.1"/>
</dbReference>
<evidence type="ECO:0000313" key="3">
    <source>
        <dbReference type="EMBL" id="CZQ81961.1"/>
    </source>
</evidence>
<dbReference type="AlphaFoldDB" id="A0A143Y793"/>
<evidence type="ECO:0008006" key="5">
    <source>
        <dbReference type="Google" id="ProtNLM"/>
    </source>
</evidence>
<reference evidence="3 4" key="1">
    <citation type="submission" date="2016-02" db="EMBL/GenBank/DDBJ databases">
        <authorList>
            <person name="Wen L."/>
            <person name="He K."/>
            <person name="Yang H."/>
        </authorList>
    </citation>
    <scope>NUCLEOTIDE SEQUENCE [LARGE SCALE GENOMIC DNA]</scope>
    <source>
        <strain evidence="3">Trichococcus palustris</strain>
    </source>
</reference>
<dbReference type="OrthoDB" id="9769774at2"/>
<keyword evidence="4" id="KW-1185">Reference proteome</keyword>